<accession>A0AA39Y7N3</accession>
<keyword evidence="2" id="KW-1185">Reference proteome</keyword>
<gene>
    <name evidence="1" type="ORF">B0T16DRAFT_458781</name>
</gene>
<reference evidence="1" key="1">
    <citation type="submission" date="2023-06" db="EMBL/GenBank/DDBJ databases">
        <title>Genome-scale phylogeny and comparative genomics of the fungal order Sordariales.</title>
        <authorList>
            <consortium name="Lawrence Berkeley National Laboratory"/>
            <person name="Hensen N."/>
            <person name="Bonometti L."/>
            <person name="Westerberg I."/>
            <person name="Brannstrom I.O."/>
            <person name="Guillou S."/>
            <person name="Cros-Aarteil S."/>
            <person name="Calhoun S."/>
            <person name="Haridas S."/>
            <person name="Kuo A."/>
            <person name="Mondo S."/>
            <person name="Pangilinan J."/>
            <person name="Riley R."/>
            <person name="Labutti K."/>
            <person name="Andreopoulos B."/>
            <person name="Lipzen A."/>
            <person name="Chen C."/>
            <person name="Yanf M."/>
            <person name="Daum C."/>
            <person name="Ng V."/>
            <person name="Clum A."/>
            <person name="Steindorff A."/>
            <person name="Ohm R."/>
            <person name="Martin F."/>
            <person name="Silar P."/>
            <person name="Natvig D."/>
            <person name="Lalanne C."/>
            <person name="Gautier V."/>
            <person name="Ament-Velasquez S.L."/>
            <person name="Kruys A."/>
            <person name="Hutchinson M.I."/>
            <person name="Powell A.J."/>
            <person name="Barry K."/>
            <person name="Miller A.N."/>
            <person name="Grigoriev I.V."/>
            <person name="Debuchy R."/>
            <person name="Gladieux P."/>
            <person name="Thoren M.H."/>
            <person name="Johannesson H."/>
        </authorList>
    </citation>
    <scope>NUCLEOTIDE SEQUENCE</scope>
    <source>
        <strain evidence="1">SMH2532-1</strain>
    </source>
</reference>
<organism evidence="1 2">
    <name type="scientific">Cercophora newfieldiana</name>
    <dbReference type="NCBI Taxonomy" id="92897"/>
    <lineage>
        <taxon>Eukaryota</taxon>
        <taxon>Fungi</taxon>
        <taxon>Dikarya</taxon>
        <taxon>Ascomycota</taxon>
        <taxon>Pezizomycotina</taxon>
        <taxon>Sordariomycetes</taxon>
        <taxon>Sordariomycetidae</taxon>
        <taxon>Sordariales</taxon>
        <taxon>Lasiosphaeriaceae</taxon>
        <taxon>Cercophora</taxon>
    </lineage>
</organism>
<name>A0AA39Y7N3_9PEZI</name>
<evidence type="ECO:0000313" key="2">
    <source>
        <dbReference type="Proteomes" id="UP001174936"/>
    </source>
</evidence>
<proteinExistence type="predicted"/>
<comment type="caution">
    <text evidence="1">The sequence shown here is derived from an EMBL/GenBank/DDBJ whole genome shotgun (WGS) entry which is preliminary data.</text>
</comment>
<sequence length="461" mass="49948">MDPVSLAGLTAAAVQFAAIAGKGALKGAGLLKTFRGTPARLAELLADVEKSTGRIVHLLGALEDEQSGMGRLLSAGRRTALKDAVHDARRELLASLGLSGSLSTVLDGNSYLTYRLLQDRGIPVPHNLAWGPPGFYQHSIPGMVIGMCVDRSAAHPSLVQLLGILDDLYESGFRDIDTTYLDSVDAGMVSALRDVRSPLEVALGFPLSYLSVAAVSWLLRKGAKVEEFYFEAGGHSGSVNLLRQFQEFAAMGGFEGLSKLVRYAADIFLPTERDCCTCFCSAGGCLPLTGSIDDLVDHGQDQPLGRCFGYTSYVVFWWMESCGLGMIELLEDLEQGVRLEIFHRLGMVHTCCRGVGTCKAPPGTEDSGGESSEIRQEDKLMALQLDLIMKAYRASMAAWLDAGRAEIDDSTVLTFHWQQWWRKLDQVLPDTKGMADAEAAGIQALTLKQRGFEGAEFEQVI</sequence>
<dbReference type="Proteomes" id="UP001174936">
    <property type="component" value="Unassembled WGS sequence"/>
</dbReference>
<dbReference type="EMBL" id="JAULSV010000004">
    <property type="protein sequence ID" value="KAK0646900.1"/>
    <property type="molecule type" value="Genomic_DNA"/>
</dbReference>
<evidence type="ECO:0000313" key="1">
    <source>
        <dbReference type="EMBL" id="KAK0646900.1"/>
    </source>
</evidence>
<protein>
    <submittedName>
        <fullName evidence="1">Uncharacterized protein</fullName>
    </submittedName>
</protein>
<dbReference type="AlphaFoldDB" id="A0AA39Y7N3"/>